<dbReference type="eggNOG" id="COG0681">
    <property type="taxonomic scope" value="Bacteria"/>
</dbReference>
<keyword evidence="7" id="KW-1133">Transmembrane helix</keyword>
<feature type="domain" description="Peptidase S26" evidence="9">
    <location>
        <begin position="16"/>
        <end position="245"/>
    </location>
</feature>
<dbReference type="Gene3D" id="2.10.109.10">
    <property type="entry name" value="Umud Fragment, subunit A"/>
    <property type="match status" value="1"/>
</dbReference>
<evidence type="ECO:0000256" key="1">
    <source>
        <dbReference type="ARBA" id="ARBA00000677"/>
    </source>
</evidence>
<dbReference type="InterPro" id="IPR019757">
    <property type="entry name" value="Pept_S26A_signal_pept_1_Lys-AS"/>
</dbReference>
<evidence type="ECO:0000256" key="8">
    <source>
        <dbReference type="RuleBase" id="RU362042"/>
    </source>
</evidence>
<accession>F2NMC8</accession>
<dbReference type="GO" id="GO:0004252">
    <property type="term" value="F:serine-type endopeptidase activity"/>
    <property type="evidence" value="ECO:0007669"/>
    <property type="project" value="InterPro"/>
</dbReference>
<comment type="subcellular location">
    <subcellularLocation>
        <location evidence="8">Membrane</location>
        <topology evidence="8">Single-pass type II membrane protein</topology>
    </subcellularLocation>
</comment>
<evidence type="ECO:0000259" key="9">
    <source>
        <dbReference type="Pfam" id="PF10502"/>
    </source>
</evidence>
<protein>
    <recommendedName>
        <fullName evidence="3 7">Signal peptidase I</fullName>
        <ecNumber evidence="3 7">3.4.21.89</ecNumber>
    </recommendedName>
</protein>
<keyword evidence="11" id="KW-1185">Reference proteome</keyword>
<keyword evidence="7" id="KW-0472">Membrane</keyword>
<feature type="active site" evidence="6">
    <location>
        <position position="109"/>
    </location>
</feature>
<evidence type="ECO:0000256" key="5">
    <source>
        <dbReference type="ARBA" id="ARBA00022801"/>
    </source>
</evidence>
<name>F2NMC8_MARHT</name>
<evidence type="ECO:0000256" key="6">
    <source>
        <dbReference type="PIRSR" id="PIRSR600223-1"/>
    </source>
</evidence>
<dbReference type="Pfam" id="PF10502">
    <property type="entry name" value="Peptidase_S26"/>
    <property type="match status" value="1"/>
</dbReference>
<organism evidence="10 11">
    <name type="scientific">Marinithermus hydrothermalis (strain DSM 14884 / JCM 11576 / T1)</name>
    <dbReference type="NCBI Taxonomy" id="869210"/>
    <lineage>
        <taxon>Bacteria</taxon>
        <taxon>Thermotogati</taxon>
        <taxon>Deinococcota</taxon>
        <taxon>Deinococci</taxon>
        <taxon>Thermales</taxon>
        <taxon>Thermaceae</taxon>
        <taxon>Marinithermus</taxon>
    </lineage>
</organism>
<reference evidence="10 11" key="1">
    <citation type="journal article" date="2012" name="Stand. Genomic Sci.">
        <title>Complete genome sequence of the aerobic, heterotroph Marinithermus hydrothermalis type strain (T1(T)) from a deep-sea hydrothermal vent chimney.</title>
        <authorList>
            <person name="Copeland A."/>
            <person name="Gu W."/>
            <person name="Yasawong M."/>
            <person name="Lapidus A."/>
            <person name="Lucas S."/>
            <person name="Deshpande S."/>
            <person name="Pagani I."/>
            <person name="Tapia R."/>
            <person name="Cheng J.F."/>
            <person name="Goodwin L.A."/>
            <person name="Pitluck S."/>
            <person name="Liolios K."/>
            <person name="Ivanova N."/>
            <person name="Mavromatis K."/>
            <person name="Mikhailova N."/>
            <person name="Pati A."/>
            <person name="Chen A."/>
            <person name="Palaniappan K."/>
            <person name="Land M."/>
            <person name="Pan C."/>
            <person name="Brambilla E.M."/>
            <person name="Rohde M."/>
            <person name="Tindall B.J."/>
            <person name="Sikorski J."/>
            <person name="Goker M."/>
            <person name="Detter J.C."/>
            <person name="Bristow J."/>
            <person name="Eisen J.A."/>
            <person name="Markowitz V."/>
            <person name="Hugenholtz P."/>
            <person name="Kyrpides N.C."/>
            <person name="Klenk H.P."/>
            <person name="Woyke T."/>
        </authorList>
    </citation>
    <scope>NUCLEOTIDE SEQUENCE [LARGE SCALE GENOMIC DNA]</scope>
    <source>
        <strain evidence="11">DSM 14884 / JCM 11576 / T1</strain>
    </source>
</reference>
<comment type="similarity">
    <text evidence="2 8">Belongs to the peptidase S26 family.</text>
</comment>
<dbReference type="PROSITE" id="PS00501">
    <property type="entry name" value="SPASE_I_1"/>
    <property type="match status" value="1"/>
</dbReference>
<feature type="active site" evidence="6">
    <location>
        <position position="47"/>
    </location>
</feature>
<dbReference type="SUPFAM" id="SSF51306">
    <property type="entry name" value="LexA/Signal peptidase"/>
    <property type="match status" value="1"/>
</dbReference>
<dbReference type="KEGG" id="mhd:Marky_1074"/>
<dbReference type="InterPro" id="IPR036286">
    <property type="entry name" value="LexA/Signal_pep-like_sf"/>
</dbReference>
<dbReference type="AlphaFoldDB" id="F2NMC8"/>
<keyword evidence="7" id="KW-0812">Transmembrane</keyword>
<dbReference type="InterPro" id="IPR019533">
    <property type="entry name" value="Peptidase_S26"/>
</dbReference>
<dbReference type="InterPro" id="IPR000223">
    <property type="entry name" value="Pept_S26A_signal_pept_1"/>
</dbReference>
<dbReference type="GO" id="GO:0009003">
    <property type="term" value="F:signal peptidase activity"/>
    <property type="evidence" value="ECO:0007669"/>
    <property type="project" value="UniProtKB-EC"/>
</dbReference>
<dbReference type="EC" id="3.4.21.89" evidence="3 7"/>
<dbReference type="GO" id="GO:0006465">
    <property type="term" value="P:signal peptide processing"/>
    <property type="evidence" value="ECO:0007669"/>
    <property type="project" value="InterPro"/>
</dbReference>
<dbReference type="STRING" id="869210.Marky_1074"/>
<keyword evidence="5 7" id="KW-0378">Hydrolase</keyword>
<sequence length="278" mass="31599">MLIKGVVMREFFVYLWREWFRQVGEALLIAFVVTTFGFTTVAVFGSSMQPTLAHGERVFVPKYEAWAVRFGLTEWRRGDIAILKPPQGAPNSVTAFPVLGFTFRPFFIKRIVGLPGDVVSVRRGVVYVNGQPLDEEHITRFITPYPDSFPRVEVRRGRVVRFAGIPVDRLPEYLKPALEMLEPLPEEVIAASQARTVEYVGSLRLKEGYYFVLGDNRSLGGSEDSRTFGPVPARNIAGRATFVWWPLVRRDEEGWRVNVRRLEVPQAFLSVPPAPESR</sequence>
<dbReference type="CDD" id="cd06530">
    <property type="entry name" value="S26_SPase_I"/>
    <property type="match status" value="1"/>
</dbReference>
<feature type="transmembrane region" description="Helical" evidence="7">
    <location>
        <begin position="26"/>
        <end position="45"/>
    </location>
</feature>
<evidence type="ECO:0000256" key="4">
    <source>
        <dbReference type="ARBA" id="ARBA00022670"/>
    </source>
</evidence>
<dbReference type="HOGENOM" id="CLU_028723_5_1_0"/>
<proteinExistence type="inferred from homology"/>
<gene>
    <name evidence="10" type="ordered locus">Marky_1074</name>
</gene>
<evidence type="ECO:0000256" key="7">
    <source>
        <dbReference type="RuleBase" id="RU003993"/>
    </source>
</evidence>
<dbReference type="NCBIfam" id="TIGR02227">
    <property type="entry name" value="sigpep_I_bact"/>
    <property type="match status" value="1"/>
</dbReference>
<evidence type="ECO:0000313" key="11">
    <source>
        <dbReference type="Proteomes" id="UP000007030"/>
    </source>
</evidence>
<keyword evidence="4 7" id="KW-0645">Protease</keyword>
<dbReference type="EMBL" id="CP002630">
    <property type="protein sequence ID" value="AEB11816.1"/>
    <property type="molecule type" value="Genomic_DNA"/>
</dbReference>
<dbReference type="GO" id="GO:0016020">
    <property type="term" value="C:membrane"/>
    <property type="evidence" value="ECO:0007669"/>
    <property type="project" value="UniProtKB-SubCell"/>
</dbReference>
<evidence type="ECO:0000256" key="2">
    <source>
        <dbReference type="ARBA" id="ARBA00009370"/>
    </source>
</evidence>
<evidence type="ECO:0000256" key="3">
    <source>
        <dbReference type="ARBA" id="ARBA00013208"/>
    </source>
</evidence>
<dbReference type="InterPro" id="IPR019756">
    <property type="entry name" value="Pept_S26A_signal_pept_1_Ser-AS"/>
</dbReference>
<dbReference type="Proteomes" id="UP000007030">
    <property type="component" value="Chromosome"/>
</dbReference>
<dbReference type="PANTHER" id="PTHR43390">
    <property type="entry name" value="SIGNAL PEPTIDASE I"/>
    <property type="match status" value="1"/>
</dbReference>
<comment type="catalytic activity">
    <reaction evidence="1 7">
        <text>Cleavage of hydrophobic, N-terminal signal or leader sequences from secreted and periplasmic proteins.</text>
        <dbReference type="EC" id="3.4.21.89"/>
    </reaction>
</comment>
<dbReference type="PROSITE" id="PS00760">
    <property type="entry name" value="SPASE_I_2"/>
    <property type="match status" value="1"/>
</dbReference>
<evidence type="ECO:0000313" key="10">
    <source>
        <dbReference type="EMBL" id="AEB11816.1"/>
    </source>
</evidence>
<dbReference type="PANTHER" id="PTHR43390:SF1">
    <property type="entry name" value="CHLOROPLAST PROCESSING PEPTIDASE"/>
    <property type="match status" value="1"/>
</dbReference>
<dbReference type="PRINTS" id="PR00727">
    <property type="entry name" value="LEADERPTASE"/>
</dbReference>